<name>A0A9N8DAM4_9STRA</name>
<feature type="compositionally biased region" description="Basic and acidic residues" evidence="1">
    <location>
        <begin position="219"/>
        <end position="243"/>
    </location>
</feature>
<feature type="compositionally biased region" description="Polar residues" evidence="1">
    <location>
        <begin position="77"/>
        <end position="88"/>
    </location>
</feature>
<dbReference type="Proteomes" id="UP001153069">
    <property type="component" value="Unassembled WGS sequence"/>
</dbReference>
<protein>
    <submittedName>
        <fullName evidence="2">Uncharacterized protein</fullName>
    </submittedName>
</protein>
<feature type="region of interest" description="Disordered" evidence="1">
    <location>
        <begin position="1"/>
        <end position="127"/>
    </location>
</feature>
<comment type="caution">
    <text evidence="2">The sequence shown here is derived from an EMBL/GenBank/DDBJ whole genome shotgun (WGS) entry which is preliminary data.</text>
</comment>
<evidence type="ECO:0000313" key="2">
    <source>
        <dbReference type="EMBL" id="CAB9499488.1"/>
    </source>
</evidence>
<feature type="region of interest" description="Disordered" evidence="1">
    <location>
        <begin position="413"/>
        <end position="494"/>
    </location>
</feature>
<feature type="region of interest" description="Disordered" evidence="1">
    <location>
        <begin position="175"/>
        <end position="266"/>
    </location>
</feature>
<proteinExistence type="predicted"/>
<feature type="compositionally biased region" description="Low complexity" evidence="1">
    <location>
        <begin position="441"/>
        <end position="452"/>
    </location>
</feature>
<organism evidence="2 3">
    <name type="scientific">Seminavis robusta</name>
    <dbReference type="NCBI Taxonomy" id="568900"/>
    <lineage>
        <taxon>Eukaryota</taxon>
        <taxon>Sar</taxon>
        <taxon>Stramenopiles</taxon>
        <taxon>Ochrophyta</taxon>
        <taxon>Bacillariophyta</taxon>
        <taxon>Bacillariophyceae</taxon>
        <taxon>Bacillariophycidae</taxon>
        <taxon>Naviculales</taxon>
        <taxon>Naviculaceae</taxon>
        <taxon>Seminavis</taxon>
    </lineage>
</organism>
<feature type="compositionally biased region" description="Basic and acidic residues" evidence="1">
    <location>
        <begin position="180"/>
        <end position="191"/>
    </location>
</feature>
<feature type="compositionally biased region" description="Basic residues" evidence="1">
    <location>
        <begin position="347"/>
        <end position="356"/>
    </location>
</feature>
<feature type="compositionally biased region" description="Low complexity" evidence="1">
    <location>
        <begin position="90"/>
        <end position="102"/>
    </location>
</feature>
<keyword evidence="3" id="KW-1185">Reference proteome</keyword>
<dbReference type="AlphaFoldDB" id="A0A9N8DAM4"/>
<accession>A0A9N8DAM4</accession>
<reference evidence="2" key="1">
    <citation type="submission" date="2020-06" db="EMBL/GenBank/DDBJ databases">
        <authorList>
            <consortium name="Plant Systems Biology data submission"/>
        </authorList>
    </citation>
    <scope>NUCLEOTIDE SEQUENCE</scope>
    <source>
        <strain evidence="2">D6</strain>
    </source>
</reference>
<gene>
    <name evidence="2" type="ORF">SEMRO_62_G035410.2</name>
</gene>
<evidence type="ECO:0000256" key="1">
    <source>
        <dbReference type="SAM" id="MobiDB-lite"/>
    </source>
</evidence>
<dbReference type="EMBL" id="CAICTM010000061">
    <property type="protein sequence ID" value="CAB9499488.1"/>
    <property type="molecule type" value="Genomic_DNA"/>
</dbReference>
<evidence type="ECO:0000313" key="3">
    <source>
        <dbReference type="Proteomes" id="UP001153069"/>
    </source>
</evidence>
<dbReference type="OrthoDB" id="57188at2759"/>
<sequence>MKRGAAAQQHDDFTYDMSTSYPHEKSPPTTPQHSPKPRAYMSDTRRGLPVLKKAPPTPYGLYPSMTATAKPDDETKSTLSESCASSYDRSVGGKSSTTGTRGSHLKPCPEMLDHSSSTRGGGGEMEDDVSVSVRHLFAEEAAEALTNVSGHSSTYWNGDASATSRRRRQEAYHNMSYGQDHSRRPRDEQHRPHSYPPESHHRSNSTIMSHDGGPRRRHQDGGESRRREPLRSQGEDRRHRSFQEEAPPYYERGYQPRSQRRGHAFSKSEPYIHYDYEADCGGLDRHHQPRGNAFRQYREEQALLPVYAPMDMYQDRRPRNHPYRHSDNSMPMMRREESSLPGADSYHHHHGRSHPRRYSERTSLHSRSLSYDEDPQRRPGRREVRRFHSEPDALLQEQYSGRDLYDRCYAEEKNTPPRDVYGSNSPQGSHHSAELRVESTRGQQQSRSRGSSFDSLTKGETTKKGSLKQAPLAAATGKKKAPPPAPAQKPQDDTSDVFLEVAPGVKAKLRLSHETKDAIAANFYTPTVCWGCCAALYCISDAAFLICPNCTVISPLEQESLPGSNGIGMAFTKDTLLKVQEELRSESSYAKTHGKGKAVC</sequence>
<feature type="region of interest" description="Disordered" evidence="1">
    <location>
        <begin position="312"/>
        <end position="400"/>
    </location>
</feature>